<dbReference type="AlphaFoldDB" id="A0A0P1I1I3"/>
<name>A0A0P1I1I3_9RHOB</name>
<evidence type="ECO:0000313" key="1">
    <source>
        <dbReference type="EMBL" id="CUJ84742.1"/>
    </source>
</evidence>
<dbReference type="Proteomes" id="UP000051260">
    <property type="component" value="Unassembled WGS sequence"/>
</dbReference>
<keyword evidence="2" id="KW-1185">Reference proteome</keyword>
<reference evidence="2" key="1">
    <citation type="submission" date="2015-09" db="EMBL/GenBank/DDBJ databases">
        <authorList>
            <person name="Rodrigo-Torres L."/>
            <person name="Arahal D.R."/>
        </authorList>
    </citation>
    <scope>NUCLEOTIDE SEQUENCE [LARGE SCALE GENOMIC DNA]</scope>
    <source>
        <strain evidence="2">CECT 5091</strain>
    </source>
</reference>
<dbReference type="STRING" id="1715692.RUE5091_00255"/>
<organism evidence="1 2">
    <name type="scientific">Ruegeria denitrificans</name>
    <dbReference type="NCBI Taxonomy" id="1715692"/>
    <lineage>
        <taxon>Bacteria</taxon>
        <taxon>Pseudomonadati</taxon>
        <taxon>Pseudomonadota</taxon>
        <taxon>Alphaproteobacteria</taxon>
        <taxon>Rhodobacterales</taxon>
        <taxon>Roseobacteraceae</taxon>
        <taxon>Ruegeria</taxon>
    </lineage>
</organism>
<proteinExistence type="predicted"/>
<sequence>MLTVDCVMCTISAAPKKLPVSTSKGVVRANSMSILTYL</sequence>
<gene>
    <name evidence="1" type="ORF">RUE5091_00255</name>
</gene>
<protein>
    <submittedName>
        <fullName evidence="1">Uncharacterized protein</fullName>
    </submittedName>
</protein>
<accession>A0A0P1I1I3</accession>
<dbReference type="EMBL" id="CYUD01000001">
    <property type="protein sequence ID" value="CUJ84742.1"/>
    <property type="molecule type" value="Genomic_DNA"/>
</dbReference>
<evidence type="ECO:0000313" key="2">
    <source>
        <dbReference type="Proteomes" id="UP000051260"/>
    </source>
</evidence>